<dbReference type="PROSITE" id="PS50003">
    <property type="entry name" value="PH_DOMAIN"/>
    <property type="match status" value="1"/>
</dbReference>
<keyword evidence="7 13" id="KW-0812">Transmembrane</keyword>
<dbReference type="GO" id="GO:0005886">
    <property type="term" value="C:plasma membrane"/>
    <property type="evidence" value="ECO:0007669"/>
    <property type="project" value="UniProtKB-SubCell"/>
</dbReference>
<evidence type="ECO:0000256" key="6">
    <source>
        <dbReference type="ARBA" id="ARBA00022553"/>
    </source>
</evidence>
<keyword evidence="4" id="KW-0813">Transport</keyword>
<keyword evidence="11 13" id="KW-0472">Membrane</keyword>
<accession>A0A814FZ25</accession>
<evidence type="ECO:0000256" key="5">
    <source>
        <dbReference type="ARBA" id="ARBA00022475"/>
    </source>
</evidence>
<feature type="compositionally biased region" description="Low complexity" evidence="12">
    <location>
        <begin position="492"/>
        <end position="509"/>
    </location>
</feature>
<evidence type="ECO:0000256" key="12">
    <source>
        <dbReference type="SAM" id="MobiDB-lite"/>
    </source>
</evidence>
<feature type="transmembrane region" description="Helical" evidence="13">
    <location>
        <begin position="1424"/>
        <end position="1440"/>
    </location>
</feature>
<dbReference type="PROSITE" id="PS01186">
    <property type="entry name" value="EGF_2"/>
    <property type="match status" value="1"/>
</dbReference>
<feature type="compositionally biased region" description="Acidic residues" evidence="12">
    <location>
        <begin position="462"/>
        <end position="478"/>
    </location>
</feature>
<evidence type="ECO:0000256" key="3">
    <source>
        <dbReference type="ARBA" id="ARBA00008842"/>
    </source>
</evidence>
<dbReference type="GO" id="GO:0097038">
    <property type="term" value="C:perinuclear endoplasmic reticulum"/>
    <property type="evidence" value="ECO:0007669"/>
    <property type="project" value="TreeGrafter"/>
</dbReference>
<feature type="compositionally biased region" description="Acidic residues" evidence="12">
    <location>
        <begin position="1583"/>
        <end position="1594"/>
    </location>
</feature>
<evidence type="ECO:0000313" key="16">
    <source>
        <dbReference type="Proteomes" id="UP000663855"/>
    </source>
</evidence>
<feature type="transmembrane region" description="Helical" evidence="13">
    <location>
        <begin position="1503"/>
        <end position="1523"/>
    </location>
</feature>
<dbReference type="Pfam" id="PF01237">
    <property type="entry name" value="Oxysterol_BP"/>
    <property type="match status" value="1"/>
</dbReference>
<feature type="region of interest" description="Disordered" evidence="12">
    <location>
        <begin position="1575"/>
        <end position="1594"/>
    </location>
</feature>
<feature type="compositionally biased region" description="Basic and acidic residues" evidence="12">
    <location>
        <begin position="392"/>
        <end position="419"/>
    </location>
</feature>
<feature type="region of interest" description="Disordered" evidence="12">
    <location>
        <begin position="389"/>
        <end position="427"/>
    </location>
</feature>
<dbReference type="Proteomes" id="UP000663855">
    <property type="component" value="Unassembled WGS sequence"/>
</dbReference>
<gene>
    <name evidence="15" type="ORF">CJN711_LOCUS1782</name>
</gene>
<dbReference type="InterPro" id="IPR021910">
    <property type="entry name" value="NGX6/PGAP6/MYMK"/>
</dbReference>
<evidence type="ECO:0000256" key="9">
    <source>
        <dbReference type="ARBA" id="ARBA00023055"/>
    </source>
</evidence>
<keyword evidence="10" id="KW-0446">Lipid-binding</keyword>
<dbReference type="InterPro" id="IPR000742">
    <property type="entry name" value="EGF"/>
</dbReference>
<keyword evidence="8 13" id="KW-1133">Transmembrane helix</keyword>
<keyword evidence="6" id="KW-0597">Phosphoprotein</keyword>
<evidence type="ECO:0000256" key="10">
    <source>
        <dbReference type="ARBA" id="ARBA00023121"/>
    </source>
</evidence>
<organism evidence="15 16">
    <name type="scientific">Rotaria magnacalcarata</name>
    <dbReference type="NCBI Taxonomy" id="392030"/>
    <lineage>
        <taxon>Eukaryota</taxon>
        <taxon>Metazoa</taxon>
        <taxon>Spiralia</taxon>
        <taxon>Gnathifera</taxon>
        <taxon>Rotifera</taxon>
        <taxon>Eurotatoria</taxon>
        <taxon>Bdelloidea</taxon>
        <taxon>Philodinida</taxon>
        <taxon>Philodinidae</taxon>
        <taxon>Rotaria</taxon>
    </lineage>
</organism>
<feature type="region of interest" description="Disordered" evidence="12">
    <location>
        <begin position="440"/>
        <end position="532"/>
    </location>
</feature>
<feature type="transmembrane region" description="Helical" evidence="13">
    <location>
        <begin position="1469"/>
        <end position="1491"/>
    </location>
</feature>
<comment type="similarity">
    <text evidence="3">Belongs to the OSBP family.</text>
</comment>
<feature type="compositionally biased region" description="Basic and acidic residues" evidence="12">
    <location>
        <begin position="825"/>
        <end position="841"/>
    </location>
</feature>
<dbReference type="Pfam" id="PF00169">
    <property type="entry name" value="PH"/>
    <property type="match status" value="1"/>
</dbReference>
<dbReference type="Gene3D" id="2.40.160.120">
    <property type="match status" value="1"/>
</dbReference>
<dbReference type="SUPFAM" id="SSF50729">
    <property type="entry name" value="PH domain-like"/>
    <property type="match status" value="1"/>
</dbReference>
<evidence type="ECO:0000256" key="11">
    <source>
        <dbReference type="ARBA" id="ARBA00023136"/>
    </source>
</evidence>
<comment type="similarity">
    <text evidence="2">Belongs to the TMEM8 family.</text>
</comment>
<dbReference type="InterPro" id="IPR011993">
    <property type="entry name" value="PH-like_dom_sf"/>
</dbReference>
<keyword evidence="5" id="KW-1003">Cell membrane</keyword>
<feature type="compositionally biased region" description="Polar residues" evidence="12">
    <location>
        <begin position="510"/>
        <end position="521"/>
    </location>
</feature>
<feature type="compositionally biased region" description="Polar residues" evidence="12">
    <location>
        <begin position="443"/>
        <end position="452"/>
    </location>
</feature>
<evidence type="ECO:0000256" key="2">
    <source>
        <dbReference type="ARBA" id="ARBA00005542"/>
    </source>
</evidence>
<comment type="caution">
    <text evidence="15">The sequence shown here is derived from an EMBL/GenBank/DDBJ whole genome shotgun (WGS) entry which is preliminary data.</text>
</comment>
<feature type="region of interest" description="Disordered" evidence="12">
    <location>
        <begin position="821"/>
        <end position="841"/>
    </location>
</feature>
<feature type="region of interest" description="Disordered" evidence="12">
    <location>
        <begin position="238"/>
        <end position="278"/>
    </location>
</feature>
<evidence type="ECO:0000256" key="7">
    <source>
        <dbReference type="ARBA" id="ARBA00022692"/>
    </source>
</evidence>
<evidence type="ECO:0000256" key="13">
    <source>
        <dbReference type="SAM" id="Phobius"/>
    </source>
</evidence>
<keyword evidence="9" id="KW-0445">Lipid transport</keyword>
<evidence type="ECO:0000259" key="14">
    <source>
        <dbReference type="PROSITE" id="PS50003"/>
    </source>
</evidence>
<dbReference type="InterPro" id="IPR037239">
    <property type="entry name" value="OSBP_sf"/>
</dbReference>
<dbReference type="FunFam" id="2.40.160.120:FF:000001">
    <property type="entry name" value="Oxysterol-binding protein"/>
    <property type="match status" value="1"/>
</dbReference>
<name>A0A814FZ25_9BILA</name>
<evidence type="ECO:0000256" key="1">
    <source>
        <dbReference type="ARBA" id="ARBA00004651"/>
    </source>
</evidence>
<dbReference type="Gene3D" id="2.30.29.30">
    <property type="entry name" value="Pleckstrin-homology domain (PH domain)/Phosphotyrosine-binding domain (PTB)"/>
    <property type="match status" value="1"/>
</dbReference>
<dbReference type="SMART" id="SM00233">
    <property type="entry name" value="PH"/>
    <property type="match status" value="1"/>
</dbReference>
<evidence type="ECO:0000256" key="8">
    <source>
        <dbReference type="ARBA" id="ARBA00022989"/>
    </source>
</evidence>
<evidence type="ECO:0000313" key="15">
    <source>
        <dbReference type="EMBL" id="CAF0989549.1"/>
    </source>
</evidence>
<dbReference type="InterPro" id="IPR000648">
    <property type="entry name" value="Oxysterol-bd"/>
</dbReference>
<dbReference type="SUPFAM" id="SSF144000">
    <property type="entry name" value="Oxysterol-binding protein-like"/>
    <property type="match status" value="1"/>
</dbReference>
<dbReference type="Gene3D" id="3.30.70.3490">
    <property type="match status" value="1"/>
</dbReference>
<feature type="compositionally biased region" description="Polar residues" evidence="12">
    <location>
        <begin position="264"/>
        <end position="278"/>
    </location>
</feature>
<dbReference type="PANTHER" id="PTHR10972:SF205">
    <property type="entry name" value="OXYSTEROL-BINDING PROTEIN 1"/>
    <property type="match status" value="1"/>
</dbReference>
<proteinExistence type="inferred from homology"/>
<comment type="subcellular location">
    <subcellularLocation>
        <location evidence="1">Cell membrane</location>
        <topology evidence="1">Multi-pass membrane protein</topology>
    </subcellularLocation>
</comment>
<dbReference type="Pfam" id="PF12036">
    <property type="entry name" value="DUF3522"/>
    <property type="match status" value="1"/>
</dbReference>
<dbReference type="GO" id="GO:0120009">
    <property type="term" value="P:intermembrane lipid transfer"/>
    <property type="evidence" value="ECO:0007669"/>
    <property type="project" value="UniProtKB-ARBA"/>
</dbReference>
<feature type="domain" description="PH" evidence="14">
    <location>
        <begin position="144"/>
        <end position="236"/>
    </location>
</feature>
<dbReference type="EMBL" id="CAJNOV010000117">
    <property type="protein sequence ID" value="CAF0989549.1"/>
    <property type="molecule type" value="Genomic_DNA"/>
</dbReference>
<dbReference type="GO" id="GO:0032934">
    <property type="term" value="F:sterol binding"/>
    <property type="evidence" value="ECO:0007669"/>
    <property type="project" value="TreeGrafter"/>
</dbReference>
<evidence type="ECO:0000256" key="4">
    <source>
        <dbReference type="ARBA" id="ARBA00022448"/>
    </source>
</evidence>
<dbReference type="PANTHER" id="PTHR10972">
    <property type="entry name" value="OXYSTEROL-BINDING PROTEIN-RELATED"/>
    <property type="match status" value="1"/>
</dbReference>
<dbReference type="InterPro" id="IPR001849">
    <property type="entry name" value="PH_domain"/>
</dbReference>
<sequence>METNRTTEVTHQLMDNLKNTVNTTVRSLLRIMPELKLRSPSSVSEDPASADFTILTGNDAIATNTNHITVKDSPQISIHSNNKDYDNQSISSSLNNTARSTTMQNTPSSSNVGALGTGIVPPAPIHYQLPQYMQSTTPSVANGKDEMRGWLYKWTNYLKGYQKRWFVLQAGVLSYYRSQDEMSHTCRGTVYLESAQLSANESCHFVISNGSTILHLRTNNESDKQRWMNALELAKQKANKAGKQYPDSDEEGASVDDLNKRPTDNTSDQVKPSMTTTDRQELASMNKTLDSKLDDLKMCMDLINRHYQALHRTLADLEQIDKSDTTINTIKSVNERAALFRITSTAMLNACQELVQLIQKQGRKWQKAIQFERDARMRMERMCEEVASQSAKLEKRIQRASRKDKELIKTSDMRNKNEDSLSSDSDEFHDAESVFRIPLQHHAPNSDNQSANIVDGDVSSYYDEDNESGSEEEQDDENLPVVIVKRSKKPDTTNTSSLASSSTTTTTTTMQKHINNGQKSATSKRKRRDRIPERPNYSINLWSIIKNCVGKDLSKIPIPVNFSEPLSMLQRITEELEYSSVLDAAARTNDNWEQLAYVAAFTVSSYSTTATRINKPFNPLLGETFECDRTDDYGWRSMAEQVSHHPPAVATHSEGQGWTLYQEFTMGSKFRGQYLSITPLGYSHLVFKNTGNHFTWKKVTTLVNNIIVGKLWIDNVGEMEIINHTTNDVCKLKFFQYSYFAKDIPHKVTGVITDSNSEARWVLSGTWTGKIEGGPVESNHHHMETHNMKVLWQRKMPPPFLEQMYNFTELAIELNEFEPDVAPTDTRRRPDQRLMEEGRWDEANQEKLRLEEKQRQTRKIRESHSTGHDPYRSKWFTKQFDPMTKASMHVFTNEYWGCYDFGQYYSRVRIFEYSDYSDVKLLKFNIYGPTKLANWFISINKDGKCDNYFANTHYDLQNGAYPLIAPRNESFPDTYVTKRHDLIKTVFNRTVYNSTVQLRNPLRDTWFATVFVERLTADSKSKKSSGGCNFYLTTWLDYQALSVSLTLTLDQPLQIILSNNESIVYASYYTSPGNPRLSILSEWLSPCDVTILGRINGLPDFYQYDYQTVCKNGSCIIETNQLSAFVWIYFQISTNNTSCLNNSIRGSLLVHSTECLYDSIGDTCIKSYPTQRVMFTTYYNFLYIPVNRNSNTSSIILNGNDSSIYSYEFIVDDRNIGGTIHLDFEARPQSHVQSNVNVSILGCVSKHQPHRYRDCEIDYRIYINQNSHVTRSLPYPEIAVWYLTLEYVCNGSMNNCDNASLALTFQISSSSCTREQCGTYGVCRILTSQQNIFSVCTCIAGYRGYGCTDSSYSYASKYLPSVLFLTLSNLMFIPAIIVAIYYHLYIEALVYFFNMFFSTFYHACDQDLHKFCMFKYDGLQLSDFIGSYASFVITLITLSIIPRAVKVFLFVLGLLACVTINSRDRFDDLQFIALISITFSFTIVTWVTVSIKKHRLQPSLKRLLWITPGLVLAIIGLILFTAVETEDNYWYIHSLWHILMAASILFFIPKKLEQNRRRIQASDLDPNAHNLSTHAVNRGATLPDEEENNSSEII</sequence>
<dbReference type="PROSITE" id="PS00022">
    <property type="entry name" value="EGF_1"/>
    <property type="match status" value="1"/>
</dbReference>
<protein>
    <recommendedName>
        <fullName evidence="14">PH domain-containing protein</fullName>
    </recommendedName>
</protein>
<feature type="transmembrane region" description="Helical" evidence="13">
    <location>
        <begin position="1529"/>
        <end position="1548"/>
    </location>
</feature>
<reference evidence="15" key="1">
    <citation type="submission" date="2021-02" db="EMBL/GenBank/DDBJ databases">
        <authorList>
            <person name="Nowell W R."/>
        </authorList>
    </citation>
    <scope>NUCLEOTIDE SEQUENCE</scope>
</reference>
<dbReference type="GO" id="GO:0005829">
    <property type="term" value="C:cytosol"/>
    <property type="evidence" value="ECO:0007669"/>
    <property type="project" value="TreeGrafter"/>
</dbReference>